<dbReference type="AlphaFoldDB" id="A0A1I5G9M6"/>
<proteinExistence type="predicted"/>
<evidence type="ECO:0000313" key="3">
    <source>
        <dbReference type="Proteomes" id="UP000198806"/>
    </source>
</evidence>
<keyword evidence="1" id="KW-0472">Membrane</keyword>
<keyword evidence="1" id="KW-0812">Transmembrane</keyword>
<gene>
    <name evidence="2" type="ORF">SAMN04489757_11831</name>
</gene>
<dbReference type="STRING" id="1527.SAMN04489757_11831"/>
<feature type="transmembrane region" description="Helical" evidence="1">
    <location>
        <begin position="139"/>
        <end position="161"/>
    </location>
</feature>
<dbReference type="EMBL" id="FOWD01000018">
    <property type="protein sequence ID" value="SFO32656.1"/>
    <property type="molecule type" value="Genomic_DNA"/>
</dbReference>
<reference evidence="2 3" key="1">
    <citation type="submission" date="2016-10" db="EMBL/GenBank/DDBJ databases">
        <authorList>
            <person name="de Groot N.N."/>
        </authorList>
    </citation>
    <scope>NUCLEOTIDE SEQUENCE [LARGE SCALE GENOMIC DNA]</scope>
    <source>
        <strain evidence="2 3">DSM 1283</strain>
    </source>
</reference>
<sequence length="242" mass="27682">MFQIIRCELKKLKRLKILSVGIISIVLSHVISIMQQTVKSQGKIFFSNLLDMNIWNNVTIILPFTLTLIGGYIINKEQIEDTQKNILVVPIKWSRVIEAKMITMLIYSLFLALLNIIILICTGFILQCSGINRNTIIEAITSLVIMQVCTYIGVLPIILFFSKSRGKYIWGTLFSMIVGVIGVFISNGKLVNWHPITTGFSIISYRMGNDLYLNKVYSFVAIIIYIMLSGIIYIFYYKRNED</sequence>
<feature type="transmembrane region" description="Helical" evidence="1">
    <location>
        <begin position="54"/>
        <end position="74"/>
    </location>
</feature>
<name>A0A1I5G9M6_9FIRM</name>
<feature type="transmembrane region" description="Helical" evidence="1">
    <location>
        <begin position="15"/>
        <end position="34"/>
    </location>
</feature>
<feature type="transmembrane region" description="Helical" evidence="1">
    <location>
        <begin position="168"/>
        <end position="185"/>
    </location>
</feature>
<dbReference type="RefSeq" id="WP_091686993.1">
    <property type="nucleotide sequence ID" value="NZ_BAABFM010000023.1"/>
</dbReference>
<protein>
    <submittedName>
        <fullName evidence="2">ABC-2 family transporter protein</fullName>
    </submittedName>
</protein>
<dbReference type="OrthoDB" id="4336274at2"/>
<feature type="transmembrane region" description="Helical" evidence="1">
    <location>
        <begin position="216"/>
        <end position="236"/>
    </location>
</feature>
<evidence type="ECO:0000313" key="2">
    <source>
        <dbReference type="EMBL" id="SFO32656.1"/>
    </source>
</evidence>
<dbReference type="Pfam" id="PF12730">
    <property type="entry name" value="ABC2_membrane_4"/>
    <property type="match status" value="1"/>
</dbReference>
<accession>A0A1I5G9M6</accession>
<keyword evidence="3" id="KW-1185">Reference proteome</keyword>
<feature type="transmembrane region" description="Helical" evidence="1">
    <location>
        <begin position="104"/>
        <end position="127"/>
    </location>
</feature>
<organism evidence="2 3">
    <name type="scientific">Anaerocolumna aminovalerica</name>
    <dbReference type="NCBI Taxonomy" id="1527"/>
    <lineage>
        <taxon>Bacteria</taxon>
        <taxon>Bacillati</taxon>
        <taxon>Bacillota</taxon>
        <taxon>Clostridia</taxon>
        <taxon>Lachnospirales</taxon>
        <taxon>Lachnospiraceae</taxon>
        <taxon>Anaerocolumna</taxon>
    </lineage>
</organism>
<dbReference type="Proteomes" id="UP000198806">
    <property type="component" value="Unassembled WGS sequence"/>
</dbReference>
<evidence type="ECO:0000256" key="1">
    <source>
        <dbReference type="SAM" id="Phobius"/>
    </source>
</evidence>
<keyword evidence="1" id="KW-1133">Transmembrane helix</keyword>